<dbReference type="AlphaFoldDB" id="A0A9W4S0M8"/>
<proteinExistence type="predicted"/>
<gene>
    <name evidence="1" type="ORF">CGXH109_LOCUS107890</name>
</gene>
<keyword evidence="2" id="KW-1185">Reference proteome</keyword>
<evidence type="ECO:0000313" key="1">
    <source>
        <dbReference type="EMBL" id="CAI0651572.1"/>
    </source>
</evidence>
<comment type="caution">
    <text evidence="1">The sequence shown here is derived from an EMBL/GenBank/DDBJ whole genome shotgun (WGS) entry which is preliminary data.</text>
</comment>
<evidence type="ECO:0000313" key="2">
    <source>
        <dbReference type="Proteomes" id="UP001152533"/>
    </source>
</evidence>
<name>A0A9W4S0M8_9PEZI</name>
<dbReference type="EMBL" id="CAMGZC010001112">
    <property type="protein sequence ID" value="CAI0651572.1"/>
    <property type="molecule type" value="Genomic_DNA"/>
</dbReference>
<reference evidence="1" key="1">
    <citation type="submission" date="2022-08" db="EMBL/GenBank/DDBJ databases">
        <authorList>
            <person name="Giroux E."/>
            <person name="Giroux E."/>
        </authorList>
    </citation>
    <scope>NUCLEOTIDE SEQUENCE</scope>
    <source>
        <strain evidence="1">H1091258</strain>
    </source>
</reference>
<sequence length="406" mass="45945">MDVDKESPGIGIGSACIGESDRSLAIPPKTYLVILPRELVLEIINHCVKTGEHTLQKKRDVIQLSLVIKALRELCVPLIFTTRQLHTSYPNLLSKILDINNDRLLHVVQHLEIRLYAEIRRGWVPETSAGLAKLLSYMPNVSDLCLSLTHDYKFGISLQRQLLEQGVVLPAIKKVQYRSSSSRSSILFLPEVFTGLDSLHLDLRYEVSLSTVFGMSEAPSSLKLRAISLQKEGWVLEDVSEIYSFFPEVTKLILGGTIDYNLKLSEFSPILKRFRGLTLLALTDLIDPPESLVSDIQALKQGFCEFLHDDEDDEPGCILPRRLCHANHYLEAWEDIQDEHALKEDQGEHSDELFRICPSLESIYFLDSSGTQAHRFTPVKGISGNLDSVREESWVRWPTISEYVGF</sequence>
<protein>
    <submittedName>
        <fullName evidence="1">Uncharacterized protein</fullName>
    </submittedName>
</protein>
<organism evidence="1 2">
    <name type="scientific">Colletotrichum noveboracense</name>
    <dbReference type="NCBI Taxonomy" id="2664923"/>
    <lineage>
        <taxon>Eukaryota</taxon>
        <taxon>Fungi</taxon>
        <taxon>Dikarya</taxon>
        <taxon>Ascomycota</taxon>
        <taxon>Pezizomycotina</taxon>
        <taxon>Sordariomycetes</taxon>
        <taxon>Hypocreomycetidae</taxon>
        <taxon>Glomerellales</taxon>
        <taxon>Glomerellaceae</taxon>
        <taxon>Colletotrichum</taxon>
        <taxon>Colletotrichum gloeosporioides species complex</taxon>
    </lineage>
</organism>
<dbReference type="Proteomes" id="UP001152533">
    <property type="component" value="Unassembled WGS sequence"/>
</dbReference>
<accession>A0A9W4S0M8</accession>